<evidence type="ECO:0000259" key="2">
    <source>
        <dbReference type="SMART" id="SM00181"/>
    </source>
</evidence>
<dbReference type="InterPro" id="IPR052740">
    <property type="entry name" value="CE4"/>
</dbReference>
<feature type="domain" description="EGF-like" evidence="2">
    <location>
        <begin position="1557"/>
        <end position="1592"/>
    </location>
</feature>
<feature type="domain" description="EGF-like" evidence="2">
    <location>
        <begin position="1693"/>
        <end position="1731"/>
    </location>
</feature>
<feature type="domain" description="EGF-like" evidence="2">
    <location>
        <begin position="1824"/>
        <end position="1857"/>
    </location>
</feature>
<feature type="domain" description="EGF-like" evidence="2">
    <location>
        <begin position="291"/>
        <end position="325"/>
    </location>
</feature>
<evidence type="ECO:0000313" key="4">
    <source>
        <dbReference type="Proteomes" id="UP001432027"/>
    </source>
</evidence>
<feature type="region of interest" description="Disordered" evidence="1">
    <location>
        <begin position="2325"/>
        <end position="2368"/>
    </location>
</feature>
<evidence type="ECO:0000313" key="3">
    <source>
        <dbReference type="EMBL" id="GMT03003.1"/>
    </source>
</evidence>
<feature type="domain" description="EGF-like" evidence="2">
    <location>
        <begin position="1397"/>
        <end position="1434"/>
    </location>
</feature>
<feature type="domain" description="EGF-like" evidence="2">
    <location>
        <begin position="1947"/>
        <end position="1980"/>
    </location>
</feature>
<reference evidence="3" key="1">
    <citation type="submission" date="2023-10" db="EMBL/GenBank/DDBJ databases">
        <title>Genome assembly of Pristionchus species.</title>
        <authorList>
            <person name="Yoshida K."/>
            <person name="Sommer R.J."/>
        </authorList>
    </citation>
    <scope>NUCLEOTIDE SEQUENCE</scope>
    <source>
        <strain evidence="3">RS0144</strain>
    </source>
</reference>
<gene>
    <name evidence="3" type="ORF">PENTCL1PPCAC_25177</name>
</gene>
<feature type="domain" description="EGF-like" evidence="2">
    <location>
        <begin position="1011"/>
        <end position="1037"/>
    </location>
</feature>
<accession>A0AAV5U8L7</accession>
<sequence>MGSVCDSIIPVCVCPPSTDLSSGVCVPVARPNPVVPFGPVPNGVPAYLTPTSTASTSTTTTTIAATTTTRAPVLETTAPPAPFVPSTVSYKSIPVAPPVDVRTTPYTPPLKPIKIQLGGSKQAGVGVACALNTDCMIGAYCNGNTAPATCQCLSTHVNVEGRCEKVIYPGQSGCAADSQCAAAYAGSTCVDRTCVCPIGARAVEQTCVPEVAAALGSCEQFRMVAAGRPTPLLLPACPPEYGCVRHKCLPLAALVCTNDAACPRGYVCSPSIGRCEPHNRSRRGASHAMLACDGATATCAEGRGQCIGLHCECFESFVERDGDCVHDTLEIGQFCDPTAPRPRCADDAICADQLCVCRVPGGCRRRARRFPEEHCEDADECLRGAECRQGTCACPEETVLVDGSCQRLTGVFKSISDACSSVDRCSGGSVCVHGACACTEGSRDAAGRCVQPPSGRCSHGQTCTGDSACEFGVCRCAAGSSPQGTVCARSIAGPGESCQLGQQCQHGAACRFGVCLCTGGKWALNGRCVRKTAIVEIEKDISSGLQKSSRHPGEVCGAGGACAGGSVCHRGYCICANQGDDIVDGTCIPVATTTTTATPSIRRFAPAGAKCSVGQTLCASGTTCSGGYCSCPDGQIVNPAGMCAPKPVVTFHSYPKTSTSFKLELGAKCSSTGECPSNSECMRGVCRCGAGETIDVAGCRRAVTSVAPGHPCNPLQGLDCVGEGRCIYGKCSCTLGLVPTEKECSDPSTLRKAALGSSCDAATLCVGGSRCVDGICTRVSPAEFPVLGSLPSATKFSSINIGDKDTLRRMVEAHYQLPSVGEACEEICKDGAVCLNRICACTGGLMPRGGRCVAGMSSSPLEEPYYDGDERAEITLYGHECSTPSDCPRNAFCFEHRCRCMHGHRAHAGACEAVVGIGGSCASNTQCVHHATCMAGRCACSDGAGAHNGHCAASRLAHPGDDCARGQVCAFNAYCGLTSGVCECPGGMSTVDGRCEQTAAEAGDACVTSANCHKFSYCDNGYCVCKTGYVMLNGFCVPLGRDSDSPASPLFMAINRPSDAVPDTPGLPPNRNSGPASPALTRLALEAASGSTASSSSPPLRFKTLIVPNQNTAPGQPAHIVVPPAPVSAFPAPSTTQPTPFFPTTPAGGPFKFVFNPNLFSTPSPFTFPTPSNPFTPVRFGSHPSPTPFPTFGVTPNWLTPTFGAPTTTPSPFSMPAGSLFPHHQNPAGSAGPNPFTLSPSVMNAFFPNGQLPGIPPATARAARTMPGDVNLGASPESRPIPMSAFPDSKSSELTAAASGNIAMPGEFCGSGALCIANSICKRHFCRCPRGSVSENGICMRKTATSSKARKQQDEDTLFIAENNLDAAVHDAEMDAREEDDDEEEPVRRDTAAPLESCANGESCGAGAECEPLLGYGNVCVCPVHTVLVAGECMRLSRGRSAVAPGERCSARGDSVCIGGAICLNKRCRCPAGRQERFGICIRVAAPGDACEEGELCSEGSICSDAARTCICPPRTRSVNGRCKAVSDKKSRPGNVKFRVLRFNDTSAADKIVPGEDCNDDKADASCADGSACEAGVCACPEDTLLVHGRCVPETLTRALGEQCDGNTVCLNEAVCDDGTCSCPQDRVEVEGECVSIPTNVRRAPTRQLIGTMSCAFDAECPLNYQCLNSVCVCTSESSVPCLAQLLLSSDAMCASAADCPPEAFCVSEADSGLRQCTCADGSPAPVGGCTSPLSAPGAHCGRSSDCVGDGVCLDGRCVCDFESIVEADRCVAIRGLVAQGGACGFSGHCEPNLSCLEGTCTCLEWQMDCVVSNEPVTSPPGGSCSEARTCTGGAVCREGWCVCPESSMIVQKGQCVVSSRTPVNKPAPISLNTGKKIAPGGACSARDTCVGGSSCVGGVCRCGAGAAPSDRTGRCEPIRLATTAPPAPATPAPTLLAPRGNSIVDECAAIGLYCRSNTVCINRSCQCPEGTVLHGDRCVPQDQVRAPGAGSAARKPYESCLNGEECCGGAICNEFKIQFCACPADRPVHMNGECTTKVVVIPGGICDEYSSVCAEGTTCTDGLCTCPVGSIAVSGRCVVLTTTPQSAAAAPLVVPPQVPAAEPLPSPSTPPHDSARPLAGPLKNCENGEICTGGSSCDAETGICLCPSGQAAFGDRCAIPPAFHSLTPLVGATQATTTTTAAPSTTTAMPSPLKILLASQGLPQLPTAQEAARPMIVTVTASATAEPIVTTTPAAATTAPHAATAAPTERPFVLAATTAPRCASDADCGVDRVCAAGGCVCRAGTVEGKDGRCEMVQVYTIGDFSAAPAYSKFVSLSFNDDLPPLNDADEEDATTTKRPRVVGPPLRRPKPPAPRGGGSSATLGAKGPLTLGGTGEGRCPPGNEPTRDDATGKLVLCNGLNPNCPPRSYCYVTTGGFATEEYNCCRSCLCRVSIDSCDNGAYCLEGVCKCAQGMMLSIRGQCEAIVTATSAPRLFTFTWPTTPAPTPATSTRRPVPIITGPPIRSSLTILPLGKRLTRFSAGARCWSDASCPTNAACVQKMCVCAPGYVEQRGGCVESER</sequence>
<feature type="domain" description="EGF-like" evidence="2">
    <location>
        <begin position="962"/>
        <end position="996"/>
    </location>
</feature>
<feature type="domain" description="EGF-like" evidence="2">
    <location>
        <begin position="2125"/>
        <end position="2159"/>
    </location>
</feature>
<feature type="domain" description="EGF-like" evidence="2">
    <location>
        <begin position="1448"/>
        <end position="1482"/>
    </location>
</feature>
<feature type="domain" description="EGF-like" evidence="2">
    <location>
        <begin position="1603"/>
        <end position="1635"/>
    </location>
</feature>
<feature type="domain" description="EGF-like" evidence="2">
    <location>
        <begin position="418"/>
        <end position="450"/>
    </location>
</feature>
<feature type="domain" description="EGF-like" evidence="2">
    <location>
        <begin position="173"/>
        <end position="208"/>
    </location>
</feature>
<proteinExistence type="predicted"/>
<dbReference type="SMART" id="SM00181">
    <property type="entry name" value="EGF"/>
    <property type="match status" value="26"/>
</dbReference>
<protein>
    <recommendedName>
        <fullName evidence="2">EGF-like domain-containing protein</fullName>
    </recommendedName>
</protein>
<feature type="domain" description="EGF-like" evidence="2">
    <location>
        <begin position="610"/>
        <end position="644"/>
    </location>
</feature>
<feature type="domain" description="EGF-like" evidence="2">
    <location>
        <begin position="880"/>
        <end position="912"/>
    </location>
</feature>
<feature type="domain" description="EGF-like" evidence="2">
    <location>
        <begin position="1490"/>
        <end position="1524"/>
    </location>
</feature>
<evidence type="ECO:0000256" key="1">
    <source>
        <dbReference type="SAM" id="MobiDB-lite"/>
    </source>
</evidence>
<feature type="domain" description="EGF-like" evidence="2">
    <location>
        <begin position="128"/>
        <end position="164"/>
    </location>
</feature>
<keyword evidence="4" id="KW-1185">Reference proteome</keyword>
<organism evidence="3 4">
    <name type="scientific">Pristionchus entomophagus</name>
    <dbReference type="NCBI Taxonomy" id="358040"/>
    <lineage>
        <taxon>Eukaryota</taxon>
        <taxon>Metazoa</taxon>
        <taxon>Ecdysozoa</taxon>
        <taxon>Nematoda</taxon>
        <taxon>Chromadorea</taxon>
        <taxon>Rhabditida</taxon>
        <taxon>Rhabditina</taxon>
        <taxon>Diplogasteromorpha</taxon>
        <taxon>Diplogasteroidea</taxon>
        <taxon>Neodiplogasteridae</taxon>
        <taxon>Pristionchus</taxon>
    </lineage>
</organism>
<name>A0AAV5U8L7_9BILA</name>
<dbReference type="PANTHER" id="PTHR45985">
    <property type="match status" value="1"/>
</dbReference>
<dbReference type="InterPro" id="IPR000742">
    <property type="entry name" value="EGF"/>
</dbReference>
<feature type="domain" description="EGF-like" evidence="2">
    <location>
        <begin position="920"/>
        <end position="952"/>
    </location>
</feature>
<comment type="caution">
    <text evidence="3">The sequence shown here is derived from an EMBL/GenBank/DDBJ whole genome shotgun (WGS) entry which is preliminary data.</text>
</comment>
<dbReference type="Proteomes" id="UP001432027">
    <property type="component" value="Unassembled WGS sequence"/>
</dbReference>
<feature type="non-terminal residue" evidence="3">
    <location>
        <position position="2561"/>
    </location>
</feature>
<feature type="domain" description="EGF-like" evidence="2">
    <location>
        <begin position="374"/>
        <end position="406"/>
    </location>
</feature>
<feature type="domain" description="EGF-like" evidence="2">
    <location>
        <begin position="1740"/>
        <end position="1772"/>
    </location>
</feature>
<feature type="domain" description="EGF-like" evidence="2">
    <location>
        <begin position="1308"/>
        <end position="1340"/>
    </location>
</feature>
<dbReference type="InterPro" id="IPR006149">
    <property type="entry name" value="EB_dom"/>
</dbReference>
<feature type="domain" description="EGF-like" evidence="2">
    <location>
        <begin position="823"/>
        <end position="853"/>
    </location>
</feature>
<dbReference type="InterPro" id="IPR006150">
    <property type="entry name" value="Cys_repeat_1"/>
</dbReference>
<feature type="region of interest" description="Disordered" evidence="1">
    <location>
        <begin position="1058"/>
        <end position="1077"/>
    </location>
</feature>
<dbReference type="PANTHER" id="PTHR45985:SF11">
    <property type="entry name" value="EGF-LIKE DOMAIN-CONTAINING PROTEIN"/>
    <property type="match status" value="1"/>
</dbReference>
<feature type="domain" description="EGF-like" evidence="2">
    <location>
        <begin position="497"/>
        <end position="529"/>
    </location>
</feature>
<feature type="domain" description="EGF-like" evidence="2">
    <location>
        <begin position="1883"/>
        <end position="1917"/>
    </location>
</feature>
<dbReference type="SMART" id="SM00289">
    <property type="entry name" value="WR1"/>
    <property type="match status" value="21"/>
</dbReference>
<dbReference type="Pfam" id="PF01683">
    <property type="entry name" value="EB"/>
    <property type="match status" value="11"/>
</dbReference>
<dbReference type="EMBL" id="BTSX01000006">
    <property type="protein sequence ID" value="GMT03003.1"/>
    <property type="molecule type" value="Genomic_DNA"/>
</dbReference>
<feature type="domain" description="EGF-like" evidence="2">
    <location>
        <begin position="2046"/>
        <end position="2079"/>
    </location>
</feature>
<feature type="domain" description="EGF-like" evidence="2">
    <location>
        <begin position="2430"/>
        <end position="2464"/>
    </location>
</feature>